<dbReference type="RefSeq" id="WP_232572392.1">
    <property type="nucleotide sequence ID" value="NZ_CP089466.1"/>
</dbReference>
<sequence>MHRRTFLRKASSATAVGWAGAASTVGLAGCSGREPPSIATDDIPTPPADRRPPATPVGGNATEQSVESVAQSWGFDDVVDLDEAGADTGGVRPVDDVLADHATDDTLVYLPPGRYRLTESFALADSRLGIVGHDATIVPAEGFSDTLFGLGWPEPMSDVFVSGVAFDFTAPDTGGRPIYAAADDRVVLRDVVVRGEVDVRQDLLRIDVTSETGTGLVERLALPDGALPGTGVTGCEVGDGNRGDVSFVNCHVEGFPDNGLYADPPAGSVEVHGGYFRNNGVAGVRIETNEDSVVRGAYVLCDEAEGSGENMRGIRLRAGNSLLVEDCVVELLEVTESDGAVTFASELESATVRNCRLRVDADGVNAIRVKSPNRSAPGDTQRGPFRCEQVAVTGSASGGAAIQAANRQGCEFHHVCVTQDGDDRDGVRADNVDGELVNARIAVTGDPLSFRNSTIRRRNVSVSRRPNARGACR</sequence>
<dbReference type="GeneID" id="69117633"/>
<dbReference type="InterPro" id="IPR012334">
    <property type="entry name" value="Pectin_lyas_fold"/>
</dbReference>
<organism evidence="2 3">
    <name type="scientific">Halobacterium litoreum</name>
    <dbReference type="NCBI Taxonomy" id="2039234"/>
    <lineage>
        <taxon>Archaea</taxon>
        <taxon>Methanobacteriati</taxon>
        <taxon>Methanobacteriota</taxon>
        <taxon>Stenosarchaea group</taxon>
        <taxon>Halobacteria</taxon>
        <taxon>Halobacteriales</taxon>
        <taxon>Halobacteriaceae</taxon>
        <taxon>Halobacterium</taxon>
    </lineage>
</organism>
<protein>
    <submittedName>
        <fullName evidence="2">Right-handed parallel beta-helix repeat-containing protein</fullName>
    </submittedName>
</protein>
<dbReference type="EMBL" id="JBHRWN010000002">
    <property type="protein sequence ID" value="MFC3476459.1"/>
    <property type="molecule type" value="Genomic_DNA"/>
</dbReference>
<name>A0ABD5NB89_9EURY</name>
<dbReference type="Gene3D" id="2.160.20.10">
    <property type="entry name" value="Single-stranded right-handed beta-helix, Pectin lyase-like"/>
    <property type="match status" value="1"/>
</dbReference>
<dbReference type="InterPro" id="IPR011050">
    <property type="entry name" value="Pectin_lyase_fold/virulence"/>
</dbReference>
<evidence type="ECO:0000313" key="3">
    <source>
        <dbReference type="Proteomes" id="UP001595660"/>
    </source>
</evidence>
<reference evidence="2 3" key="1">
    <citation type="journal article" date="2019" name="Int. J. Syst. Evol. Microbiol.">
        <title>The Global Catalogue of Microorganisms (GCM) 10K type strain sequencing project: providing services to taxonomists for standard genome sequencing and annotation.</title>
        <authorList>
            <consortium name="The Broad Institute Genomics Platform"/>
            <consortium name="The Broad Institute Genome Sequencing Center for Infectious Disease"/>
            <person name="Wu L."/>
            <person name="Ma J."/>
        </authorList>
    </citation>
    <scope>NUCLEOTIDE SEQUENCE [LARGE SCALE GENOMIC DNA]</scope>
    <source>
        <strain evidence="2 3">CGMCC 1.12562</strain>
    </source>
</reference>
<keyword evidence="3" id="KW-1185">Reference proteome</keyword>
<evidence type="ECO:0000256" key="1">
    <source>
        <dbReference type="SAM" id="MobiDB-lite"/>
    </source>
</evidence>
<dbReference type="PROSITE" id="PS51257">
    <property type="entry name" value="PROKAR_LIPOPROTEIN"/>
    <property type="match status" value="1"/>
</dbReference>
<accession>A0ABD5NB89</accession>
<dbReference type="Proteomes" id="UP001595660">
    <property type="component" value="Unassembled WGS sequence"/>
</dbReference>
<gene>
    <name evidence="2" type="ORF">ACFOKC_01835</name>
</gene>
<dbReference type="AlphaFoldDB" id="A0ABD5NB89"/>
<feature type="region of interest" description="Disordered" evidence="1">
    <location>
        <begin position="30"/>
        <end position="66"/>
    </location>
</feature>
<comment type="caution">
    <text evidence="2">The sequence shown here is derived from an EMBL/GenBank/DDBJ whole genome shotgun (WGS) entry which is preliminary data.</text>
</comment>
<evidence type="ECO:0000313" key="2">
    <source>
        <dbReference type="EMBL" id="MFC3476459.1"/>
    </source>
</evidence>
<dbReference type="SUPFAM" id="SSF51126">
    <property type="entry name" value="Pectin lyase-like"/>
    <property type="match status" value="1"/>
</dbReference>
<proteinExistence type="predicted"/>